<reference evidence="3" key="1">
    <citation type="submission" date="2016-11" db="EMBL/GenBank/DDBJ databases">
        <title>The genome of Nicotiana attenuata.</title>
        <authorList>
            <person name="Xu S."/>
            <person name="Brockmoeller T."/>
            <person name="Gaquerel E."/>
            <person name="Navarro A."/>
            <person name="Kuhl H."/>
            <person name="Gase K."/>
            <person name="Ling Z."/>
            <person name="Zhou W."/>
            <person name="Kreitzer C."/>
            <person name="Stanke M."/>
            <person name="Tang H."/>
            <person name="Lyons E."/>
            <person name="Pandey P."/>
            <person name="Pandey S.P."/>
            <person name="Timmermann B."/>
            <person name="Baldwin I.T."/>
        </authorList>
    </citation>
    <scope>NUCLEOTIDE SEQUENCE [LARGE SCALE GENOMIC DNA]</scope>
    <source>
        <strain evidence="3">UT</strain>
    </source>
</reference>
<proteinExistence type="predicted"/>
<dbReference type="AlphaFoldDB" id="A0A1J6JUK5"/>
<evidence type="ECO:0000313" key="3">
    <source>
        <dbReference type="EMBL" id="OIT21413.1"/>
    </source>
</evidence>
<evidence type="ECO:0000256" key="1">
    <source>
        <dbReference type="SAM" id="MobiDB-lite"/>
    </source>
</evidence>
<dbReference type="Proteomes" id="UP000187609">
    <property type="component" value="Unassembled WGS sequence"/>
</dbReference>
<accession>A0A1J6JUK5</accession>
<gene>
    <name evidence="3" type="ORF">A4A49_34467</name>
</gene>
<keyword evidence="2" id="KW-1133">Transmembrane helix</keyword>
<evidence type="ECO:0000256" key="2">
    <source>
        <dbReference type="SAM" id="Phobius"/>
    </source>
</evidence>
<feature type="transmembrane region" description="Helical" evidence="2">
    <location>
        <begin position="34"/>
        <end position="52"/>
    </location>
</feature>
<sequence length="314" mass="34035">MDIGYCWQLMLQPTCISWPILQIFIDTRKRRLQFRVWMLILIAYAYCLNAWSSPKVDGVAWIFTLCKLDAWSKEERGNTHEQHTATLSPNATINPNVSQTRVKVYEGASTLPAKLSLGDGKRSYKEATFSGGSTIEPSDKKKSNGTINPSGTVQLLAKVGGDPMELSGKVSKGNGSITSAFPAIVNPSLGDAYNLQFKAIQEAMSVRELNAGVLKEATAKSHDQIELATKAYTFETGQSNNAIQIVAPVVDDPGILAGKTFSVTNGTLAKGILINNGGQKKLGMIAKNHEPNPLALHVIDDDKGEQEDVGEDIE</sequence>
<name>A0A1J6JUK5_NICAT</name>
<organism evidence="3 4">
    <name type="scientific">Nicotiana attenuata</name>
    <name type="common">Coyote tobacco</name>
    <dbReference type="NCBI Taxonomy" id="49451"/>
    <lineage>
        <taxon>Eukaryota</taxon>
        <taxon>Viridiplantae</taxon>
        <taxon>Streptophyta</taxon>
        <taxon>Embryophyta</taxon>
        <taxon>Tracheophyta</taxon>
        <taxon>Spermatophyta</taxon>
        <taxon>Magnoliopsida</taxon>
        <taxon>eudicotyledons</taxon>
        <taxon>Gunneridae</taxon>
        <taxon>Pentapetalae</taxon>
        <taxon>asterids</taxon>
        <taxon>lamiids</taxon>
        <taxon>Solanales</taxon>
        <taxon>Solanaceae</taxon>
        <taxon>Nicotianoideae</taxon>
        <taxon>Nicotianeae</taxon>
        <taxon>Nicotiana</taxon>
    </lineage>
</organism>
<dbReference type="EMBL" id="MJEQ01004357">
    <property type="protein sequence ID" value="OIT21413.1"/>
    <property type="molecule type" value="Genomic_DNA"/>
</dbReference>
<keyword evidence="2" id="KW-0812">Transmembrane</keyword>
<comment type="caution">
    <text evidence="3">The sequence shown here is derived from an EMBL/GenBank/DDBJ whole genome shotgun (WGS) entry which is preliminary data.</text>
</comment>
<dbReference type="Gramene" id="OIT21413">
    <property type="protein sequence ID" value="OIT21413"/>
    <property type="gene ID" value="A4A49_34467"/>
</dbReference>
<feature type="region of interest" description="Disordered" evidence="1">
    <location>
        <begin position="128"/>
        <end position="149"/>
    </location>
</feature>
<evidence type="ECO:0000313" key="4">
    <source>
        <dbReference type="Proteomes" id="UP000187609"/>
    </source>
</evidence>
<keyword evidence="2" id="KW-0472">Membrane</keyword>
<keyword evidence="4" id="KW-1185">Reference proteome</keyword>
<protein>
    <submittedName>
        <fullName evidence="3">Uncharacterized protein</fullName>
    </submittedName>
</protein>